<comment type="caution">
    <text evidence="4">The sequence shown here is derived from an EMBL/GenBank/DDBJ whole genome shotgun (WGS) entry which is preliminary data.</text>
</comment>
<dbReference type="PANTHER" id="PTHR46042:SF1">
    <property type="entry name" value="DIPHTHINE METHYLTRANSFERASE"/>
    <property type="match status" value="1"/>
</dbReference>
<organism evidence="4 5">
    <name type="scientific">Trypanosoma rangeli SC58</name>
    <dbReference type="NCBI Taxonomy" id="429131"/>
    <lineage>
        <taxon>Eukaryota</taxon>
        <taxon>Discoba</taxon>
        <taxon>Euglenozoa</taxon>
        <taxon>Kinetoplastea</taxon>
        <taxon>Metakinetoplastina</taxon>
        <taxon>Trypanosomatida</taxon>
        <taxon>Trypanosomatidae</taxon>
        <taxon>Trypanosoma</taxon>
        <taxon>Herpetosoma</taxon>
    </lineage>
</organism>
<gene>
    <name evidence="4" type="ORF">TRSC58_05148</name>
</gene>
<keyword evidence="5" id="KW-1185">Reference proteome</keyword>
<dbReference type="AlphaFoldDB" id="A0A061IWW7"/>
<dbReference type="InterPro" id="IPR052415">
    <property type="entry name" value="Diphthine_MTase"/>
</dbReference>
<keyword evidence="1" id="KW-0853">WD repeat</keyword>
<comment type="pathway">
    <text evidence="3">Protein modification.</text>
</comment>
<dbReference type="EMBL" id="AUPL01005148">
    <property type="protein sequence ID" value="ESL07169.1"/>
    <property type="molecule type" value="Genomic_DNA"/>
</dbReference>
<proteinExistence type="predicted"/>
<dbReference type="InterPro" id="IPR015943">
    <property type="entry name" value="WD40/YVTN_repeat-like_dom_sf"/>
</dbReference>
<dbReference type="Gene3D" id="2.130.10.10">
    <property type="entry name" value="YVTN repeat-like/Quinoprotein amine dehydrogenase"/>
    <property type="match status" value="1"/>
</dbReference>
<dbReference type="GO" id="GO:0061685">
    <property type="term" value="F:diphthine methylesterase activity"/>
    <property type="evidence" value="ECO:0007669"/>
    <property type="project" value="TreeGrafter"/>
</dbReference>
<dbReference type="GO" id="GO:0005737">
    <property type="term" value="C:cytoplasm"/>
    <property type="evidence" value="ECO:0007669"/>
    <property type="project" value="TreeGrafter"/>
</dbReference>
<evidence type="ECO:0000313" key="4">
    <source>
        <dbReference type="EMBL" id="ESL07169.1"/>
    </source>
</evidence>
<reference evidence="4 5" key="1">
    <citation type="submission" date="2013-07" db="EMBL/GenBank/DDBJ databases">
        <authorList>
            <person name="Stoco P.H."/>
            <person name="Wagner G."/>
            <person name="Gerber A."/>
            <person name="Zaha A."/>
            <person name="Thompson C."/>
            <person name="Bartholomeu D.C."/>
            <person name="Luckemeyer D.D."/>
            <person name="Bahia D."/>
            <person name="Loreto E."/>
            <person name="Prestes E.B."/>
            <person name="Lima F.M."/>
            <person name="Rodrigues-Luiz G."/>
            <person name="Vallejo G.A."/>
            <person name="Filho J.F."/>
            <person name="Monteiro K.M."/>
            <person name="Tyler K.M."/>
            <person name="de Almeida L.G."/>
            <person name="Ortiz M.F."/>
            <person name="Siervo M.A."/>
            <person name="de Moraes M.H."/>
            <person name="Cunha O.L."/>
            <person name="Mendonca-Neto R."/>
            <person name="Silva R."/>
            <person name="Teixeira S.M."/>
            <person name="Murta S.M."/>
            <person name="Sincero T.C."/>
            <person name="Mendes T.A."/>
            <person name="Urmenyi T.P."/>
            <person name="Silva V.G."/>
            <person name="da Rocha W.D."/>
            <person name="Andersson B."/>
            <person name="Romanha A.J."/>
            <person name="Steindel M."/>
            <person name="de Vasconcelos A.T."/>
            <person name="Grisard E.C."/>
        </authorList>
    </citation>
    <scope>NUCLEOTIDE SEQUENCE [LARGE SCALE GENOMIC DNA]</scope>
    <source>
        <strain evidence="4 5">SC58</strain>
    </source>
</reference>
<dbReference type="InterPro" id="IPR036322">
    <property type="entry name" value="WD40_repeat_dom_sf"/>
</dbReference>
<protein>
    <recommendedName>
        <fullName evidence="6">Guanine nucleotide-binding protein subunit beta-like protein</fullName>
    </recommendedName>
</protein>
<evidence type="ECO:0000256" key="2">
    <source>
        <dbReference type="ARBA" id="ARBA00022737"/>
    </source>
</evidence>
<dbReference type="OrthoDB" id="1930760at2759"/>
<dbReference type="Proteomes" id="UP000031737">
    <property type="component" value="Unassembled WGS sequence"/>
</dbReference>
<evidence type="ECO:0008006" key="6">
    <source>
        <dbReference type="Google" id="ProtNLM"/>
    </source>
</evidence>
<dbReference type="PANTHER" id="PTHR46042">
    <property type="entry name" value="DIPHTHINE METHYLTRANSFERASE"/>
    <property type="match status" value="1"/>
</dbReference>
<evidence type="ECO:0000256" key="3">
    <source>
        <dbReference type="ARBA" id="ARBA00043952"/>
    </source>
</evidence>
<dbReference type="SUPFAM" id="SSF50978">
    <property type="entry name" value="WD40 repeat-like"/>
    <property type="match status" value="1"/>
</dbReference>
<evidence type="ECO:0000313" key="5">
    <source>
        <dbReference type="Proteomes" id="UP000031737"/>
    </source>
</evidence>
<sequence>MLSVRRVSEVSTSSTCNCLLSVDSTKYEAQLEVIAGCYEHLGPSHDSIHAGYRGFVTGYVCEGGDELGFSLCERSLVLDTVAPVELPGIFDLTAFYDGTRLRASCTDGSVRILGLQERSFGDIVFPVHSTMVTSCSPFYSASELGMNEAKWLCTAHQGAVVVYDPVTKTVISALEKHDYDAWCSATIGPETALSGGDDGFLKWRDTRCGVNAVGQIQFGAGVVSVAPVAEGGVASNYVLVGSYDENLYLVDARLQKRPITSIGLGGGVWRCSRQLSSEGLPPESAAAMHYYRWVQPRNTLVIPVMQRGVAFARYNITASEENVFSFLGHLHDEAGTSEVAGLPPNALFYDCAFLSQRPRSSGAVPDATASVVTCDFYNKRIALWEVSGIYCNA</sequence>
<evidence type="ECO:0000256" key="1">
    <source>
        <dbReference type="ARBA" id="ARBA00022574"/>
    </source>
</evidence>
<dbReference type="VEuPathDB" id="TriTrypDB:TRSC58_05148"/>
<accession>A0A061IWW7</accession>
<dbReference type="GO" id="GO:0017183">
    <property type="term" value="P:protein histidyl modification to diphthamide"/>
    <property type="evidence" value="ECO:0007669"/>
    <property type="project" value="TreeGrafter"/>
</dbReference>
<keyword evidence="2" id="KW-0677">Repeat</keyword>
<name>A0A061IWW7_TRYRA</name>